<reference evidence="4" key="1">
    <citation type="journal article" date="2006" name="Science">
        <title>Ancient noncoding elements conserved in the human genome.</title>
        <authorList>
            <person name="Venkatesh B."/>
            <person name="Kirkness E.F."/>
            <person name="Loh Y.H."/>
            <person name="Halpern A.L."/>
            <person name="Lee A.P."/>
            <person name="Johnson J."/>
            <person name="Dandona N."/>
            <person name="Viswanathan L.D."/>
            <person name="Tay A."/>
            <person name="Venter J.C."/>
            <person name="Strausberg R.L."/>
            <person name="Brenner S."/>
        </authorList>
    </citation>
    <scope>NUCLEOTIDE SEQUENCE [LARGE SCALE GENOMIC DNA]</scope>
</reference>
<reference evidence="4" key="2">
    <citation type="journal article" date="2007" name="PLoS Biol.">
        <title>Survey sequencing and comparative analysis of the elephant shark (Callorhinchus milii) genome.</title>
        <authorList>
            <person name="Venkatesh B."/>
            <person name="Kirkness E.F."/>
            <person name="Loh Y.H."/>
            <person name="Halpern A.L."/>
            <person name="Lee A.P."/>
            <person name="Johnson J."/>
            <person name="Dandona N."/>
            <person name="Viswanathan L.D."/>
            <person name="Tay A."/>
            <person name="Venter J.C."/>
            <person name="Strausberg R.L."/>
            <person name="Brenner S."/>
        </authorList>
    </citation>
    <scope>NUCLEOTIDE SEQUENCE [LARGE SCALE GENOMIC DNA]</scope>
</reference>
<reference evidence="3" key="4">
    <citation type="submission" date="2025-05" db="UniProtKB">
        <authorList>
            <consortium name="Ensembl"/>
        </authorList>
    </citation>
    <scope>IDENTIFICATION</scope>
</reference>
<dbReference type="CTD" id="283807"/>
<dbReference type="InterPro" id="IPR006553">
    <property type="entry name" value="Leu-rich_rpt_Cys-con_subtyp"/>
</dbReference>
<evidence type="ECO:0000313" key="3">
    <source>
        <dbReference type="Ensembl" id="ENSCMIP00000013985.1"/>
    </source>
</evidence>
<dbReference type="KEGG" id="cmk:103188000"/>
<evidence type="ECO:0000313" key="2">
    <source>
        <dbReference type="EMBL" id="AFP02437.1"/>
    </source>
</evidence>
<dbReference type="SUPFAM" id="SSF52047">
    <property type="entry name" value="RNI-like"/>
    <property type="match status" value="1"/>
</dbReference>
<accession>V9KU02</accession>
<dbReference type="AlphaFoldDB" id="V9KU02"/>
<gene>
    <name evidence="3" type="primary">fbxl22</name>
</gene>
<dbReference type="InterPro" id="IPR032675">
    <property type="entry name" value="LRR_dom_sf"/>
</dbReference>
<dbReference type="Ensembl" id="ENSCMIT00000014289.1">
    <property type="protein sequence ID" value="ENSCMIP00000013985.1"/>
    <property type="gene ID" value="ENSCMIG00000006965.1"/>
</dbReference>
<dbReference type="RefSeq" id="XP_007905979.1">
    <property type="nucleotide sequence ID" value="XM_007907788.2"/>
</dbReference>
<dbReference type="InterPro" id="IPR001810">
    <property type="entry name" value="F-box_dom"/>
</dbReference>
<dbReference type="OMA" id="LQVCNIE"/>
<feature type="domain" description="F-box" evidence="1">
    <location>
        <begin position="1"/>
        <end position="46"/>
    </location>
</feature>
<dbReference type="GeneID" id="103188000"/>
<dbReference type="OrthoDB" id="549243at2759"/>
<dbReference type="PROSITE" id="PS50181">
    <property type="entry name" value="FBOX"/>
    <property type="match status" value="1"/>
</dbReference>
<name>V9KU02_CALMI</name>
<dbReference type="SMART" id="SM00367">
    <property type="entry name" value="LRR_CC"/>
    <property type="match status" value="3"/>
</dbReference>
<sequence>MQLTELNQECLLHIFSFLDKETRRSTSLTCHKLRDVFLDPTLWTLLNFSSPSELGKNNFLLSPALRSLSICWYSSRVKICNIEDWMKSNFQRDICSKHENLINNFLNQISNRCPNLVSLTLSGCGHVTDYYIIQILQKCPKLKALKLENCARMTDKVLEAVTIHGRNLRTLHVDFCRNITQVGLQTIREKCRSVFVSAERSAGMIPDNKPDETDWLGRGMKKRL</sequence>
<dbReference type="GO" id="GO:0031146">
    <property type="term" value="P:SCF-dependent proteasomal ubiquitin-dependent protein catabolic process"/>
    <property type="evidence" value="ECO:0007669"/>
    <property type="project" value="TreeGrafter"/>
</dbReference>
<evidence type="ECO:0000259" key="1">
    <source>
        <dbReference type="PROSITE" id="PS50181"/>
    </source>
</evidence>
<dbReference type="CDD" id="cd22129">
    <property type="entry name" value="F-box_FBXL22"/>
    <property type="match status" value="1"/>
</dbReference>
<dbReference type="Proteomes" id="UP000314986">
    <property type="component" value="Unassembled WGS sequence"/>
</dbReference>
<dbReference type="STRING" id="7868.ENSCMIP00000013985"/>
<dbReference type="GO" id="GO:0019005">
    <property type="term" value="C:SCF ubiquitin ligase complex"/>
    <property type="evidence" value="ECO:0007669"/>
    <property type="project" value="TreeGrafter"/>
</dbReference>
<dbReference type="PANTHER" id="PTHR16134">
    <property type="entry name" value="F-BOX/TPR REPEAT PROTEIN POF3"/>
    <property type="match status" value="1"/>
</dbReference>
<evidence type="ECO:0000313" key="4">
    <source>
        <dbReference type="Proteomes" id="UP000314986"/>
    </source>
</evidence>
<dbReference type="SMART" id="SM00256">
    <property type="entry name" value="FBOX"/>
    <property type="match status" value="1"/>
</dbReference>
<organism evidence="2">
    <name type="scientific">Callorhinchus milii</name>
    <name type="common">Ghost shark</name>
    <dbReference type="NCBI Taxonomy" id="7868"/>
    <lineage>
        <taxon>Eukaryota</taxon>
        <taxon>Metazoa</taxon>
        <taxon>Chordata</taxon>
        <taxon>Craniata</taxon>
        <taxon>Vertebrata</taxon>
        <taxon>Chondrichthyes</taxon>
        <taxon>Holocephali</taxon>
        <taxon>Chimaeriformes</taxon>
        <taxon>Callorhinchidae</taxon>
        <taxon>Callorhinchus</taxon>
    </lineage>
</organism>
<proteinExistence type="evidence at transcript level"/>
<dbReference type="EMBL" id="JW869919">
    <property type="protein sequence ID" value="AFP02437.1"/>
    <property type="molecule type" value="mRNA"/>
</dbReference>
<dbReference type="GeneTree" id="ENSGT00390000003748"/>
<keyword evidence="4" id="KW-1185">Reference proteome</keyword>
<dbReference type="Gene3D" id="3.80.10.10">
    <property type="entry name" value="Ribonuclease Inhibitor"/>
    <property type="match status" value="1"/>
</dbReference>
<dbReference type="Pfam" id="PF12937">
    <property type="entry name" value="F-box-like"/>
    <property type="match status" value="1"/>
</dbReference>
<dbReference type="PANTHER" id="PTHR16134:SF1">
    <property type="entry name" value="F-BOX AND LEUCINE-RICH PROTEIN 22"/>
    <property type="match status" value="1"/>
</dbReference>
<protein>
    <submittedName>
        <fullName evidence="3">F-box and leucine-rich repeat protein 22</fullName>
    </submittedName>
    <submittedName>
        <fullName evidence="2">F-box/LRR-repeat protein 22</fullName>
    </submittedName>
</protein>
<reference evidence="2 4" key="3">
    <citation type="journal article" date="2014" name="Nature">
        <title>Elephant shark genome provides unique insights into gnathostome evolution.</title>
        <authorList>
            <consortium name="International Elephant Shark Genome Sequencing Consortium"/>
            <person name="Venkatesh B."/>
            <person name="Lee A.P."/>
            <person name="Ravi V."/>
            <person name="Maurya A.K."/>
            <person name="Lian M.M."/>
            <person name="Swann J.B."/>
            <person name="Ohta Y."/>
            <person name="Flajnik M.F."/>
            <person name="Sutoh Y."/>
            <person name="Kasahara M."/>
            <person name="Hoon S."/>
            <person name="Gangu V."/>
            <person name="Roy S.W."/>
            <person name="Irimia M."/>
            <person name="Korzh V."/>
            <person name="Kondrychyn I."/>
            <person name="Lim Z.W."/>
            <person name="Tay B.H."/>
            <person name="Tohari S."/>
            <person name="Kong K.W."/>
            <person name="Ho S."/>
            <person name="Lorente-Galdos B."/>
            <person name="Quilez J."/>
            <person name="Marques-Bonet T."/>
            <person name="Raney B.J."/>
            <person name="Ingham P.W."/>
            <person name="Tay A."/>
            <person name="Hillier L.W."/>
            <person name="Minx P."/>
            <person name="Boehm T."/>
            <person name="Wilson R.K."/>
            <person name="Brenner S."/>
            <person name="Warren W.C."/>
        </authorList>
    </citation>
    <scope>NUCLEOTIDE SEQUENCE</scope>
    <source>
        <tissue evidence="2">Heart</tissue>
    </source>
</reference>